<dbReference type="PANTHER" id="PTHR11669:SF8">
    <property type="entry name" value="DNA POLYMERASE III SUBUNIT DELTA"/>
    <property type="match status" value="1"/>
</dbReference>
<evidence type="ECO:0000256" key="2">
    <source>
        <dbReference type="ARBA" id="ARBA00014363"/>
    </source>
</evidence>
<dbReference type="NCBIfam" id="TIGR00678">
    <property type="entry name" value="holB"/>
    <property type="match status" value="1"/>
</dbReference>
<dbReference type="Pfam" id="PF13177">
    <property type="entry name" value="DNA_pol3_delta2"/>
    <property type="match status" value="1"/>
</dbReference>
<protein>
    <recommendedName>
        <fullName evidence="2">DNA polymerase III subunit delta'</fullName>
        <ecNumber evidence="1">2.7.7.7</ecNumber>
    </recommendedName>
</protein>
<dbReference type="Proteomes" id="UP000318138">
    <property type="component" value="Chromosome"/>
</dbReference>
<proteinExistence type="predicted"/>
<evidence type="ECO:0000256" key="5">
    <source>
        <dbReference type="ARBA" id="ARBA00022705"/>
    </source>
</evidence>
<evidence type="ECO:0000256" key="3">
    <source>
        <dbReference type="ARBA" id="ARBA00022679"/>
    </source>
</evidence>
<dbReference type="RefSeq" id="WP_176007640.1">
    <property type="nucleotide sequence ID" value="NZ_CP041372.2"/>
</dbReference>
<keyword evidence="4 9" id="KW-0548">Nucleotidyltransferase</keyword>
<gene>
    <name evidence="9" type="primary">holB</name>
    <name evidence="9" type="ORF">FLK61_22710</name>
</gene>
<dbReference type="SUPFAM" id="SSF52540">
    <property type="entry name" value="P-loop containing nucleoside triphosphate hydrolases"/>
    <property type="match status" value="1"/>
</dbReference>
<sequence length="328" mass="37155">MKHWQELRETQPIIAKILQHSMNRERLAHAYIFEGGKGTGKRATAKLLAKSFLCTSRTEDGPCMTCSECRRVDSSNHPDLHVIEPDGQTIKVDQIRELKREFSMRGMESSKKVYVIVDAEKMSTSAANSILKFLEEPDGDSLAVLLTANAYKLLPTILSRGQVLSFSPLSPDAMIDALKEDASEKDALLLSKLTSDLEEAQSLLEDEWVSQARQKVIQLIDDLVQRPTQALITLQEEFVPFFTEREQVQIGLDLMMLWYRDILRMQVGHTNHLVYIDQEDKLQQQALSLSQAKLGNHLQAVMDAKRRVGANVTPQLLMEQLLLRIQEG</sequence>
<evidence type="ECO:0000256" key="4">
    <source>
        <dbReference type="ARBA" id="ARBA00022695"/>
    </source>
</evidence>
<dbReference type="KEGG" id="psua:FLK61_22710"/>
<dbReference type="AlphaFoldDB" id="A0A859FAT6"/>
<evidence type="ECO:0000256" key="7">
    <source>
        <dbReference type="ARBA" id="ARBA00049244"/>
    </source>
</evidence>
<keyword evidence="5" id="KW-0235">DNA replication</keyword>
<dbReference type="InterPro" id="IPR015199">
    <property type="entry name" value="DNA_pol_III_delta_C"/>
</dbReference>
<dbReference type="PANTHER" id="PTHR11669">
    <property type="entry name" value="REPLICATION FACTOR C / DNA POLYMERASE III GAMMA-TAU SUBUNIT"/>
    <property type="match status" value="1"/>
</dbReference>
<keyword evidence="10" id="KW-1185">Reference proteome</keyword>
<dbReference type="EMBL" id="CP041372">
    <property type="protein sequence ID" value="QKS69624.1"/>
    <property type="molecule type" value="Genomic_DNA"/>
</dbReference>
<dbReference type="EC" id="2.7.7.7" evidence="1"/>
<dbReference type="GO" id="GO:0003677">
    <property type="term" value="F:DNA binding"/>
    <property type="evidence" value="ECO:0007669"/>
    <property type="project" value="InterPro"/>
</dbReference>
<dbReference type="InterPro" id="IPR004622">
    <property type="entry name" value="DNA_pol_HolB"/>
</dbReference>
<dbReference type="GO" id="GO:0008408">
    <property type="term" value="F:3'-5' exonuclease activity"/>
    <property type="evidence" value="ECO:0007669"/>
    <property type="project" value="InterPro"/>
</dbReference>
<evidence type="ECO:0000256" key="1">
    <source>
        <dbReference type="ARBA" id="ARBA00012417"/>
    </source>
</evidence>
<evidence type="ECO:0000256" key="6">
    <source>
        <dbReference type="ARBA" id="ARBA00022932"/>
    </source>
</evidence>
<evidence type="ECO:0000313" key="9">
    <source>
        <dbReference type="EMBL" id="QKS69624.1"/>
    </source>
</evidence>
<evidence type="ECO:0000259" key="8">
    <source>
        <dbReference type="Pfam" id="PF09115"/>
    </source>
</evidence>
<dbReference type="Pfam" id="PF09115">
    <property type="entry name" value="DNApol3-delta_C"/>
    <property type="match status" value="1"/>
</dbReference>
<dbReference type="GO" id="GO:0006261">
    <property type="term" value="P:DNA-templated DNA replication"/>
    <property type="evidence" value="ECO:0007669"/>
    <property type="project" value="TreeGrafter"/>
</dbReference>
<keyword evidence="6" id="KW-0239">DNA-directed DNA polymerase</keyword>
<dbReference type="InterPro" id="IPR027417">
    <property type="entry name" value="P-loop_NTPase"/>
</dbReference>
<dbReference type="NCBIfam" id="NF005972">
    <property type="entry name" value="PRK08058.1"/>
    <property type="match status" value="1"/>
</dbReference>
<dbReference type="FunFam" id="3.40.50.300:FF:001255">
    <property type="entry name" value="DNA polymerase III subunit delta"/>
    <property type="match status" value="1"/>
</dbReference>
<organism evidence="9 10">
    <name type="scientific">Paenalkalicoccus suaedae</name>
    <dbReference type="NCBI Taxonomy" id="2592382"/>
    <lineage>
        <taxon>Bacteria</taxon>
        <taxon>Bacillati</taxon>
        <taxon>Bacillota</taxon>
        <taxon>Bacilli</taxon>
        <taxon>Bacillales</taxon>
        <taxon>Bacillaceae</taxon>
        <taxon>Paenalkalicoccus</taxon>
    </lineage>
</organism>
<dbReference type="InterPro" id="IPR050238">
    <property type="entry name" value="DNA_Rep/Repair_Clamp_Loader"/>
</dbReference>
<name>A0A859FAT6_9BACI</name>
<dbReference type="GO" id="GO:0003887">
    <property type="term" value="F:DNA-directed DNA polymerase activity"/>
    <property type="evidence" value="ECO:0007669"/>
    <property type="project" value="UniProtKB-KW"/>
</dbReference>
<dbReference type="Gene3D" id="3.40.50.300">
    <property type="entry name" value="P-loop containing nucleotide triphosphate hydrolases"/>
    <property type="match status" value="1"/>
</dbReference>
<reference evidence="10" key="1">
    <citation type="submission" date="2019-07" db="EMBL/GenBank/DDBJ databases">
        <title>Bacillus alkalisoli sp. nov. isolated from saline soil.</title>
        <authorList>
            <person name="Sun J.-Q."/>
            <person name="Xu L."/>
        </authorList>
    </citation>
    <scope>NUCLEOTIDE SEQUENCE [LARGE SCALE GENOMIC DNA]</scope>
    <source>
        <strain evidence="10">M4U3P1</strain>
    </source>
</reference>
<evidence type="ECO:0000313" key="10">
    <source>
        <dbReference type="Proteomes" id="UP000318138"/>
    </source>
</evidence>
<comment type="catalytic activity">
    <reaction evidence="7">
        <text>DNA(n) + a 2'-deoxyribonucleoside 5'-triphosphate = DNA(n+1) + diphosphate</text>
        <dbReference type="Rhea" id="RHEA:22508"/>
        <dbReference type="Rhea" id="RHEA-COMP:17339"/>
        <dbReference type="Rhea" id="RHEA-COMP:17340"/>
        <dbReference type="ChEBI" id="CHEBI:33019"/>
        <dbReference type="ChEBI" id="CHEBI:61560"/>
        <dbReference type="ChEBI" id="CHEBI:173112"/>
        <dbReference type="EC" id="2.7.7.7"/>
    </reaction>
</comment>
<keyword evidence="3 9" id="KW-0808">Transferase</keyword>
<feature type="domain" description="DNA polymerase III delta subunit C-terminal" evidence="8">
    <location>
        <begin position="211"/>
        <end position="326"/>
    </location>
</feature>
<dbReference type="GO" id="GO:0009360">
    <property type="term" value="C:DNA polymerase III complex"/>
    <property type="evidence" value="ECO:0007669"/>
    <property type="project" value="InterPro"/>
</dbReference>
<dbReference type="Gene3D" id="1.20.272.10">
    <property type="match status" value="1"/>
</dbReference>
<accession>A0A859FAT6</accession>